<feature type="region of interest" description="Disordered" evidence="1">
    <location>
        <begin position="94"/>
        <end position="122"/>
    </location>
</feature>
<proteinExistence type="predicted"/>
<dbReference type="VEuPathDB" id="FungiDB:BO71DRAFT_127173"/>
<dbReference type="EMBL" id="KZ826067">
    <property type="protein sequence ID" value="PYH88775.1"/>
    <property type="molecule type" value="Genomic_DNA"/>
</dbReference>
<name>A0A319CU60_9EURO</name>
<feature type="region of interest" description="Disordered" evidence="1">
    <location>
        <begin position="65"/>
        <end position="84"/>
    </location>
</feature>
<organism evidence="2 3">
    <name type="scientific">Aspergillus ellipticus CBS 707.79</name>
    <dbReference type="NCBI Taxonomy" id="1448320"/>
    <lineage>
        <taxon>Eukaryota</taxon>
        <taxon>Fungi</taxon>
        <taxon>Dikarya</taxon>
        <taxon>Ascomycota</taxon>
        <taxon>Pezizomycotina</taxon>
        <taxon>Eurotiomycetes</taxon>
        <taxon>Eurotiomycetidae</taxon>
        <taxon>Eurotiales</taxon>
        <taxon>Aspergillaceae</taxon>
        <taxon>Aspergillus</taxon>
        <taxon>Aspergillus subgen. Circumdati</taxon>
    </lineage>
</organism>
<evidence type="ECO:0000313" key="2">
    <source>
        <dbReference type="EMBL" id="PYH88775.1"/>
    </source>
</evidence>
<gene>
    <name evidence="2" type="ORF">BO71DRAFT_127173</name>
</gene>
<accession>A0A319CU60</accession>
<sequence length="153" mass="16809">MYFYTDHPFYLGYPETGREQQTMCKTPKHRLGFAKLNKKATQGPWATLRPTPGEGDLTAAGTAWDGQVLRRGPGNGHDPKQRPKLGYIDAIQKTRTSSEPGQRDSAVTVQGQPTARAGDQRGMPGTWQALWVQKYAAATGLGDGRVTGHNKRE</sequence>
<protein>
    <submittedName>
        <fullName evidence="2">Uncharacterized protein</fullName>
    </submittedName>
</protein>
<keyword evidence="3" id="KW-1185">Reference proteome</keyword>
<reference evidence="2 3" key="1">
    <citation type="submission" date="2018-02" db="EMBL/GenBank/DDBJ databases">
        <title>The genomes of Aspergillus section Nigri reveals drivers in fungal speciation.</title>
        <authorList>
            <consortium name="DOE Joint Genome Institute"/>
            <person name="Vesth T.C."/>
            <person name="Nybo J."/>
            <person name="Theobald S."/>
            <person name="Brandl J."/>
            <person name="Frisvad J.C."/>
            <person name="Nielsen K.F."/>
            <person name="Lyhne E.K."/>
            <person name="Kogle M.E."/>
            <person name="Kuo A."/>
            <person name="Riley R."/>
            <person name="Clum A."/>
            <person name="Nolan M."/>
            <person name="Lipzen A."/>
            <person name="Salamov A."/>
            <person name="Henrissat B."/>
            <person name="Wiebenga A."/>
            <person name="De vries R.P."/>
            <person name="Grigoriev I.V."/>
            <person name="Mortensen U.H."/>
            <person name="Andersen M.R."/>
            <person name="Baker S.E."/>
        </authorList>
    </citation>
    <scope>NUCLEOTIDE SEQUENCE [LARGE SCALE GENOMIC DNA]</scope>
    <source>
        <strain evidence="2 3">CBS 707.79</strain>
    </source>
</reference>
<dbReference type="Proteomes" id="UP000247810">
    <property type="component" value="Unassembled WGS sequence"/>
</dbReference>
<evidence type="ECO:0000256" key="1">
    <source>
        <dbReference type="SAM" id="MobiDB-lite"/>
    </source>
</evidence>
<dbReference type="AlphaFoldDB" id="A0A319CU60"/>
<feature type="compositionally biased region" description="Polar residues" evidence="1">
    <location>
        <begin position="94"/>
        <end position="113"/>
    </location>
</feature>
<evidence type="ECO:0000313" key="3">
    <source>
        <dbReference type="Proteomes" id="UP000247810"/>
    </source>
</evidence>